<gene>
    <name evidence="1" type="ORF">J2Z37_000547</name>
</gene>
<dbReference type="InterPro" id="IPR009910">
    <property type="entry name" value="DUF1450"/>
</dbReference>
<protein>
    <submittedName>
        <fullName evidence="1">Uncharacterized protein YuzB (UPF0349 family)</fullName>
    </submittedName>
</protein>
<evidence type="ECO:0000313" key="1">
    <source>
        <dbReference type="EMBL" id="MBP1930560.1"/>
    </source>
</evidence>
<accession>A0ABS4GJW8</accession>
<proteinExistence type="predicted"/>
<sequence>MKSVVKFCTANDFDELELVKKKLQFHFPILEEDCLGNCGQCYLEGFVLYEGEFIAVTTFEKLLDRLRGNG</sequence>
<reference evidence="1 2" key="1">
    <citation type="submission" date="2021-03" db="EMBL/GenBank/DDBJ databases">
        <title>Genomic Encyclopedia of Type Strains, Phase IV (KMG-IV): sequencing the most valuable type-strain genomes for metagenomic binning, comparative biology and taxonomic classification.</title>
        <authorList>
            <person name="Goeker M."/>
        </authorList>
    </citation>
    <scope>NUCLEOTIDE SEQUENCE [LARGE SCALE GENOMIC DNA]</scope>
    <source>
        <strain evidence="1 2">DSM 24738</strain>
    </source>
</reference>
<evidence type="ECO:0000313" key="2">
    <source>
        <dbReference type="Proteomes" id="UP001519343"/>
    </source>
</evidence>
<name>A0ABS4GJW8_9BACL</name>
<dbReference type="Pfam" id="PF07293">
    <property type="entry name" value="DUF1450"/>
    <property type="match status" value="1"/>
</dbReference>
<dbReference type="EMBL" id="JAGGKT010000001">
    <property type="protein sequence ID" value="MBP1930560.1"/>
    <property type="molecule type" value="Genomic_DNA"/>
</dbReference>
<keyword evidence="2" id="KW-1185">Reference proteome</keyword>
<organism evidence="1 2">
    <name type="scientific">Ammoniphilus resinae</name>
    <dbReference type="NCBI Taxonomy" id="861532"/>
    <lineage>
        <taxon>Bacteria</taxon>
        <taxon>Bacillati</taxon>
        <taxon>Bacillota</taxon>
        <taxon>Bacilli</taxon>
        <taxon>Bacillales</taxon>
        <taxon>Paenibacillaceae</taxon>
        <taxon>Aneurinibacillus group</taxon>
        <taxon>Ammoniphilus</taxon>
    </lineage>
</organism>
<comment type="caution">
    <text evidence="1">The sequence shown here is derived from an EMBL/GenBank/DDBJ whole genome shotgun (WGS) entry which is preliminary data.</text>
</comment>
<dbReference type="Proteomes" id="UP001519343">
    <property type="component" value="Unassembled WGS sequence"/>
</dbReference>